<dbReference type="AlphaFoldDB" id="A0A1H8UHR2"/>
<keyword evidence="2" id="KW-1185">Reference proteome</keyword>
<proteinExistence type="predicted"/>
<dbReference type="PROSITE" id="PS51257">
    <property type="entry name" value="PROKAR_LIPOPROTEIN"/>
    <property type="match status" value="1"/>
</dbReference>
<accession>A0A1H8UHR2</accession>
<gene>
    <name evidence="1" type="ORF">SAMN05660991_02923</name>
</gene>
<sequence>MTTTRIAPLAGAVLAGGLGLLALTGCSFTSENFSCDTNSCSVTLDGSGAEVNLPIGPTIELGGVENGRASISVGGASVSCAEGERVSAGGLSLECTSISGDEVKLTASLN</sequence>
<protein>
    <submittedName>
        <fullName evidence="1">Uncharacterized protein</fullName>
    </submittedName>
</protein>
<dbReference type="EMBL" id="FOEE01000008">
    <property type="protein sequence ID" value="SEP02725.1"/>
    <property type="molecule type" value="Genomic_DNA"/>
</dbReference>
<evidence type="ECO:0000313" key="2">
    <source>
        <dbReference type="Proteomes" id="UP000198960"/>
    </source>
</evidence>
<dbReference type="RefSeq" id="WP_091944608.1">
    <property type="nucleotide sequence ID" value="NZ_FOEE01000008.1"/>
</dbReference>
<reference evidence="2" key="1">
    <citation type="submission" date="2016-10" db="EMBL/GenBank/DDBJ databases">
        <authorList>
            <person name="Varghese N."/>
            <person name="Submissions S."/>
        </authorList>
    </citation>
    <scope>NUCLEOTIDE SEQUENCE [LARGE SCALE GENOMIC DNA]</scope>
    <source>
        <strain evidence="2">DSM 45413</strain>
    </source>
</reference>
<evidence type="ECO:0000313" key="1">
    <source>
        <dbReference type="EMBL" id="SEP02725.1"/>
    </source>
</evidence>
<dbReference type="Proteomes" id="UP000198960">
    <property type="component" value="Unassembled WGS sequence"/>
</dbReference>
<dbReference type="OrthoDB" id="5197824at2"/>
<organism evidence="1 2">
    <name type="scientific">Trujillonella endophytica</name>
    <dbReference type="NCBI Taxonomy" id="673521"/>
    <lineage>
        <taxon>Bacteria</taxon>
        <taxon>Bacillati</taxon>
        <taxon>Actinomycetota</taxon>
        <taxon>Actinomycetes</taxon>
        <taxon>Geodermatophilales</taxon>
        <taxon>Geodermatophilaceae</taxon>
        <taxon>Trujillonella</taxon>
    </lineage>
</organism>
<name>A0A1H8UHR2_9ACTN</name>